<proteinExistence type="predicted"/>
<organism evidence="2 3">
    <name type="scientific">Eumeta variegata</name>
    <name type="common">Bagworm moth</name>
    <name type="synonym">Eumeta japonica</name>
    <dbReference type="NCBI Taxonomy" id="151549"/>
    <lineage>
        <taxon>Eukaryota</taxon>
        <taxon>Metazoa</taxon>
        <taxon>Ecdysozoa</taxon>
        <taxon>Arthropoda</taxon>
        <taxon>Hexapoda</taxon>
        <taxon>Insecta</taxon>
        <taxon>Pterygota</taxon>
        <taxon>Neoptera</taxon>
        <taxon>Endopterygota</taxon>
        <taxon>Lepidoptera</taxon>
        <taxon>Glossata</taxon>
        <taxon>Ditrysia</taxon>
        <taxon>Tineoidea</taxon>
        <taxon>Psychidae</taxon>
        <taxon>Oiketicinae</taxon>
        <taxon>Eumeta</taxon>
    </lineage>
</organism>
<evidence type="ECO:0000313" key="2">
    <source>
        <dbReference type="EMBL" id="GBP20409.1"/>
    </source>
</evidence>
<keyword evidence="3" id="KW-1185">Reference proteome</keyword>
<feature type="region of interest" description="Disordered" evidence="1">
    <location>
        <begin position="70"/>
        <end position="100"/>
    </location>
</feature>
<protein>
    <submittedName>
        <fullName evidence="2">Uncharacterized protein</fullName>
    </submittedName>
</protein>
<accession>A0A4C1U2A0</accession>
<dbReference type="AlphaFoldDB" id="A0A4C1U2A0"/>
<name>A0A4C1U2A0_EUMVA</name>
<dbReference type="Proteomes" id="UP000299102">
    <property type="component" value="Unassembled WGS sequence"/>
</dbReference>
<evidence type="ECO:0000313" key="3">
    <source>
        <dbReference type="Proteomes" id="UP000299102"/>
    </source>
</evidence>
<feature type="compositionally biased region" description="Basic residues" evidence="1">
    <location>
        <begin position="70"/>
        <end position="79"/>
    </location>
</feature>
<feature type="compositionally biased region" description="Low complexity" evidence="1">
    <location>
        <begin position="87"/>
        <end position="100"/>
    </location>
</feature>
<gene>
    <name evidence="2" type="ORF">EVAR_14658_1</name>
</gene>
<sequence>MTWSFYVAQYTYGSRIKRALNQSKIEFKVLLATNLIESTSVPTRPQRAFLAASSRDIAANIPQLYCRGLRRPARRRARDKNRERRANPAAASPPRALRLRGGVASYPTTTTGYVADVDRLHSNVIRC</sequence>
<dbReference type="EMBL" id="BGZK01000118">
    <property type="protein sequence ID" value="GBP20409.1"/>
    <property type="molecule type" value="Genomic_DNA"/>
</dbReference>
<comment type="caution">
    <text evidence="2">The sequence shown here is derived from an EMBL/GenBank/DDBJ whole genome shotgun (WGS) entry which is preliminary data.</text>
</comment>
<reference evidence="2 3" key="1">
    <citation type="journal article" date="2019" name="Commun. Biol.">
        <title>The bagworm genome reveals a unique fibroin gene that provides high tensile strength.</title>
        <authorList>
            <person name="Kono N."/>
            <person name="Nakamura H."/>
            <person name="Ohtoshi R."/>
            <person name="Tomita M."/>
            <person name="Numata K."/>
            <person name="Arakawa K."/>
        </authorList>
    </citation>
    <scope>NUCLEOTIDE SEQUENCE [LARGE SCALE GENOMIC DNA]</scope>
</reference>
<evidence type="ECO:0000256" key="1">
    <source>
        <dbReference type="SAM" id="MobiDB-lite"/>
    </source>
</evidence>